<reference evidence="1 2" key="1">
    <citation type="journal article" date="2013" name="Front. Plant Sci.">
        <title>The Reference Genome of the Halophytic Plant Eutrema salsugineum.</title>
        <authorList>
            <person name="Yang R."/>
            <person name="Jarvis D.E."/>
            <person name="Chen H."/>
            <person name="Beilstein M.A."/>
            <person name="Grimwood J."/>
            <person name="Jenkins J."/>
            <person name="Shu S."/>
            <person name="Prochnik S."/>
            <person name="Xin M."/>
            <person name="Ma C."/>
            <person name="Schmutz J."/>
            <person name="Wing R.A."/>
            <person name="Mitchell-Olds T."/>
            <person name="Schumaker K.S."/>
            <person name="Wang X."/>
        </authorList>
    </citation>
    <scope>NUCLEOTIDE SEQUENCE [LARGE SCALE GENOMIC DNA]</scope>
</reference>
<dbReference type="EMBL" id="KI517464">
    <property type="protein sequence ID" value="ESQ40932.1"/>
    <property type="molecule type" value="Genomic_DNA"/>
</dbReference>
<organism evidence="1 2">
    <name type="scientific">Eutrema salsugineum</name>
    <name type="common">Saltwater cress</name>
    <name type="synonym">Sisymbrium salsugineum</name>
    <dbReference type="NCBI Taxonomy" id="72664"/>
    <lineage>
        <taxon>Eukaryota</taxon>
        <taxon>Viridiplantae</taxon>
        <taxon>Streptophyta</taxon>
        <taxon>Embryophyta</taxon>
        <taxon>Tracheophyta</taxon>
        <taxon>Spermatophyta</taxon>
        <taxon>Magnoliopsida</taxon>
        <taxon>eudicotyledons</taxon>
        <taxon>Gunneridae</taxon>
        <taxon>Pentapetalae</taxon>
        <taxon>rosids</taxon>
        <taxon>malvids</taxon>
        <taxon>Brassicales</taxon>
        <taxon>Brassicaceae</taxon>
        <taxon>Eutremeae</taxon>
        <taxon>Eutrema</taxon>
    </lineage>
</organism>
<evidence type="ECO:0000313" key="1">
    <source>
        <dbReference type="EMBL" id="ESQ40932.1"/>
    </source>
</evidence>
<evidence type="ECO:0000313" key="2">
    <source>
        <dbReference type="Proteomes" id="UP000030689"/>
    </source>
</evidence>
<dbReference type="AlphaFoldDB" id="V4LET5"/>
<dbReference type="STRING" id="72664.V4LET5"/>
<dbReference type="PANTHER" id="PTHR33431">
    <property type="entry name" value="ENABLED-LIKE PROTEIN (DUF1635)"/>
    <property type="match status" value="1"/>
</dbReference>
<keyword evidence="2" id="KW-1185">Reference proteome</keyword>
<dbReference type="KEGG" id="eus:EUTSA_v10015775mg"/>
<dbReference type="Pfam" id="PF07795">
    <property type="entry name" value="DUF1635"/>
    <property type="match status" value="1"/>
</dbReference>
<dbReference type="OMA" id="SHITANW"/>
<dbReference type="PANTHER" id="PTHR33431:SF21">
    <property type="entry name" value="GB|AAD24366.1"/>
    <property type="match status" value="1"/>
</dbReference>
<feature type="non-terminal residue" evidence="1">
    <location>
        <position position="155"/>
    </location>
</feature>
<proteinExistence type="predicted"/>
<dbReference type="Proteomes" id="UP000030689">
    <property type="component" value="Unassembled WGS sequence"/>
</dbReference>
<dbReference type="Gramene" id="ESQ40932">
    <property type="protein sequence ID" value="ESQ40932"/>
    <property type="gene ID" value="EUTSA_v10015775mg"/>
</dbReference>
<protein>
    <submittedName>
        <fullName evidence="1">Uncharacterized protein</fullName>
    </submittedName>
</protein>
<gene>
    <name evidence="1" type="ORF">EUTSA_v10015775mg</name>
</gene>
<sequence length="155" mass="17858">MYQETLQFYHLWRLAVQERDEAREHLIHSLAELSQLRELLKTVSLSEEQTKPLYYSETKEETTVHKNWSYDHFSIAILMCDSDCYSFPSNQLGFIAENRIDFETYVLEIIGGVLPENGKFLQAVGEAGSLVDSLFITGLVPKWRNLPVQLSSQSP</sequence>
<dbReference type="InterPro" id="IPR012862">
    <property type="entry name" value="DUF1635"/>
</dbReference>
<name>V4LET5_EUTSA</name>
<accession>V4LET5</accession>